<comment type="caution">
    <text evidence="1">The sequence shown here is derived from an EMBL/GenBank/DDBJ whole genome shotgun (WGS) entry which is preliminary data.</text>
</comment>
<keyword evidence="2" id="KW-1185">Reference proteome</keyword>
<sequence length="87" mass="9961">MQIQRPIFLPGSCITQAEDILLQIQSQERNSLEKHSAPSELFTFLPLCHRLVLYFVSSFICCPSIRIELSQQCPPESKRKHCSGRSL</sequence>
<dbReference type="EMBL" id="WNTK01000004">
    <property type="protein sequence ID" value="KAG9485450.1"/>
    <property type="molecule type" value="Genomic_DNA"/>
</dbReference>
<evidence type="ECO:0000313" key="1">
    <source>
        <dbReference type="EMBL" id="KAG9485450.1"/>
    </source>
</evidence>
<dbReference type="Proteomes" id="UP000770717">
    <property type="component" value="Unassembled WGS sequence"/>
</dbReference>
<proteinExistence type="predicted"/>
<protein>
    <submittedName>
        <fullName evidence="1">Uncharacterized protein</fullName>
    </submittedName>
</protein>
<dbReference type="AlphaFoldDB" id="A0A8J6KBB2"/>
<organism evidence="1 2">
    <name type="scientific">Eleutherodactylus coqui</name>
    <name type="common">Puerto Rican coqui</name>
    <dbReference type="NCBI Taxonomy" id="57060"/>
    <lineage>
        <taxon>Eukaryota</taxon>
        <taxon>Metazoa</taxon>
        <taxon>Chordata</taxon>
        <taxon>Craniata</taxon>
        <taxon>Vertebrata</taxon>
        <taxon>Euteleostomi</taxon>
        <taxon>Amphibia</taxon>
        <taxon>Batrachia</taxon>
        <taxon>Anura</taxon>
        <taxon>Neobatrachia</taxon>
        <taxon>Hyloidea</taxon>
        <taxon>Eleutherodactylidae</taxon>
        <taxon>Eleutherodactylinae</taxon>
        <taxon>Eleutherodactylus</taxon>
        <taxon>Eleutherodactylus</taxon>
    </lineage>
</organism>
<evidence type="ECO:0000313" key="2">
    <source>
        <dbReference type="Proteomes" id="UP000770717"/>
    </source>
</evidence>
<gene>
    <name evidence="1" type="ORF">GDO78_008496</name>
</gene>
<reference evidence="1" key="1">
    <citation type="thesis" date="2020" institute="ProQuest LLC" country="789 East Eisenhower Parkway, Ann Arbor, MI, USA">
        <title>Comparative Genomics and Chromosome Evolution.</title>
        <authorList>
            <person name="Mudd A.B."/>
        </authorList>
    </citation>
    <scope>NUCLEOTIDE SEQUENCE</scope>
    <source>
        <strain evidence="1">HN-11 Male</strain>
        <tissue evidence="1">Kidney and liver</tissue>
    </source>
</reference>
<accession>A0A8J6KBB2</accession>
<name>A0A8J6KBB2_ELECQ</name>